<dbReference type="GO" id="GO:0003677">
    <property type="term" value="F:DNA binding"/>
    <property type="evidence" value="ECO:0007669"/>
    <property type="project" value="InterPro"/>
</dbReference>
<evidence type="ECO:0000313" key="3">
    <source>
        <dbReference type="Proteomes" id="UP000198393"/>
    </source>
</evidence>
<gene>
    <name evidence="2" type="ORF">SAMN05421640_2156</name>
</gene>
<evidence type="ECO:0000313" key="2">
    <source>
        <dbReference type="EMBL" id="SNT04812.1"/>
    </source>
</evidence>
<dbReference type="InterPro" id="IPR002686">
    <property type="entry name" value="Transposase_17"/>
</dbReference>
<proteinExistence type="predicted"/>
<dbReference type="InterPro" id="IPR036515">
    <property type="entry name" value="Transposase_17_sf"/>
</dbReference>
<dbReference type="GO" id="GO:0004803">
    <property type="term" value="F:transposase activity"/>
    <property type="evidence" value="ECO:0007669"/>
    <property type="project" value="InterPro"/>
</dbReference>
<dbReference type="AlphaFoldDB" id="A0A239JGU4"/>
<accession>A0A239JGU4</accession>
<dbReference type="GO" id="GO:0006313">
    <property type="term" value="P:DNA transposition"/>
    <property type="evidence" value="ECO:0007669"/>
    <property type="project" value="InterPro"/>
</dbReference>
<dbReference type="Gene3D" id="3.30.70.1290">
    <property type="entry name" value="Transposase IS200-like"/>
    <property type="match status" value="1"/>
</dbReference>
<keyword evidence="3" id="KW-1185">Reference proteome</keyword>
<dbReference type="EMBL" id="FZPD01000003">
    <property type="protein sequence ID" value="SNT04812.1"/>
    <property type="molecule type" value="Genomic_DNA"/>
</dbReference>
<evidence type="ECO:0000259" key="1">
    <source>
        <dbReference type="SMART" id="SM01321"/>
    </source>
</evidence>
<protein>
    <recommendedName>
        <fullName evidence="1">Transposase IS200-like domain-containing protein</fullName>
    </recommendedName>
</protein>
<name>A0A239JGU4_EKHLU</name>
<dbReference type="SUPFAM" id="SSF143422">
    <property type="entry name" value="Transposase IS200-like"/>
    <property type="match status" value="1"/>
</dbReference>
<dbReference type="PANTHER" id="PTHR34322:SF2">
    <property type="entry name" value="TRANSPOSASE IS200-LIKE DOMAIN-CONTAINING PROTEIN"/>
    <property type="match status" value="1"/>
</dbReference>
<feature type="domain" description="Transposase IS200-like" evidence="1">
    <location>
        <begin position="8"/>
        <end position="146"/>
    </location>
</feature>
<dbReference type="OrthoDB" id="9788881at2"/>
<dbReference type="SMART" id="SM01321">
    <property type="entry name" value="Y1_Tnp"/>
    <property type="match status" value="1"/>
</dbReference>
<reference evidence="2 3" key="1">
    <citation type="submission" date="2017-06" db="EMBL/GenBank/DDBJ databases">
        <authorList>
            <person name="Kim H.J."/>
            <person name="Triplett B.A."/>
        </authorList>
    </citation>
    <scope>NUCLEOTIDE SEQUENCE [LARGE SCALE GENOMIC DNA]</scope>
    <source>
        <strain evidence="2 3">DSM 19307</strain>
    </source>
</reference>
<dbReference type="RefSeq" id="WP_089356866.1">
    <property type="nucleotide sequence ID" value="NZ_FZPD01000003.1"/>
</dbReference>
<dbReference type="Proteomes" id="UP000198393">
    <property type="component" value="Unassembled WGS sequence"/>
</dbReference>
<sequence>MKNTKPLQPETYYHVYNRGINGEDIFKKEENYQYFLLKYEKYISPVADTYAYCLLKNHFHLMIRTKGGEEIQATNNNSNRVLNPVRVNKTSSQIISLQFSHFFNGYTQAINKAYKRTGKLFELPFRRIPIENEYYFSKLVYYIHFNPQKHGLIDDFREYPHSSYHAHLSDKSTKLHRNEVINWFGDKKSYKEFHQSFQDLRNMNPVTFE</sequence>
<organism evidence="2 3">
    <name type="scientific">Ekhidna lutea</name>
    <dbReference type="NCBI Taxonomy" id="447679"/>
    <lineage>
        <taxon>Bacteria</taxon>
        <taxon>Pseudomonadati</taxon>
        <taxon>Bacteroidota</taxon>
        <taxon>Cytophagia</taxon>
        <taxon>Cytophagales</taxon>
        <taxon>Reichenbachiellaceae</taxon>
        <taxon>Ekhidna</taxon>
    </lineage>
</organism>
<dbReference type="PANTHER" id="PTHR34322">
    <property type="entry name" value="TRANSPOSASE, Y1_TNP DOMAIN-CONTAINING"/>
    <property type="match status" value="1"/>
</dbReference>